<dbReference type="SUPFAM" id="SSF46785">
    <property type="entry name" value="Winged helix' DNA-binding domain"/>
    <property type="match status" value="1"/>
</dbReference>
<evidence type="ECO:0000313" key="4">
    <source>
        <dbReference type="EMBL" id="PRO74774.1"/>
    </source>
</evidence>
<reference evidence="5" key="1">
    <citation type="journal article" date="2020" name="Int. J. Syst. Evol. Microbiol.">
        <title>Alteromonas alba sp. nov., a marine bacterium isolated from the seawater of the West Pacific Ocean.</title>
        <authorList>
            <person name="Sun C."/>
            <person name="Wu Y.-H."/>
            <person name="Xamxidin M."/>
            <person name="Cheng H."/>
            <person name="Xu X.-W."/>
        </authorList>
    </citation>
    <scope>NUCLEOTIDE SEQUENCE [LARGE SCALE GENOMIC DNA]</scope>
    <source>
        <strain evidence="5">190</strain>
    </source>
</reference>
<sequence>MNKLTEAELQFITDMGMHTQGYGFSRIAGQIIAALIISDAPLNTADLMSLLEISKGSVSTNIRFLEMLQLVERRALPGKRQNYFVMRTNPYDSLLELKIKQHEEAKKIITEAKASIKNSKAQEKITELERFNTLYDESVKKLLLELKSER</sequence>
<dbReference type="Gene3D" id="1.10.10.10">
    <property type="entry name" value="Winged helix-like DNA-binding domain superfamily/Winged helix DNA-binding domain"/>
    <property type="match status" value="1"/>
</dbReference>
<dbReference type="PIRSF" id="PIRSF006707">
    <property type="entry name" value="MJ1563"/>
    <property type="match status" value="1"/>
</dbReference>
<organism evidence="4 5">
    <name type="scientific">Alteromonas alba</name>
    <dbReference type="NCBI Taxonomy" id="2079529"/>
    <lineage>
        <taxon>Bacteria</taxon>
        <taxon>Pseudomonadati</taxon>
        <taxon>Pseudomonadota</taxon>
        <taxon>Gammaproteobacteria</taxon>
        <taxon>Alteromonadales</taxon>
        <taxon>Alteromonadaceae</taxon>
        <taxon>Alteromonas/Salinimonas group</taxon>
        <taxon>Alteromonas</taxon>
    </lineage>
</organism>
<protein>
    <submittedName>
        <fullName evidence="4">MarR family transcriptional regulator</fullName>
    </submittedName>
</protein>
<evidence type="ECO:0000256" key="3">
    <source>
        <dbReference type="ARBA" id="ARBA00023163"/>
    </source>
</evidence>
<evidence type="ECO:0000256" key="1">
    <source>
        <dbReference type="ARBA" id="ARBA00023015"/>
    </source>
</evidence>
<dbReference type="InterPro" id="IPR052362">
    <property type="entry name" value="HTH-GbsR_regulator"/>
</dbReference>
<keyword evidence="5" id="KW-1185">Reference proteome</keyword>
<dbReference type="PANTHER" id="PTHR38465">
    <property type="entry name" value="HTH-TYPE TRANSCRIPTIONAL REGULATOR MJ1563-RELATED"/>
    <property type="match status" value="1"/>
</dbReference>
<keyword evidence="2" id="KW-0238">DNA-binding</keyword>
<dbReference type="InterPro" id="IPR036390">
    <property type="entry name" value="WH_DNA-bd_sf"/>
</dbReference>
<dbReference type="RefSeq" id="WP_105933551.1">
    <property type="nucleotide sequence ID" value="NZ_PVNP01000035.1"/>
</dbReference>
<evidence type="ECO:0000313" key="5">
    <source>
        <dbReference type="Proteomes" id="UP000238949"/>
    </source>
</evidence>
<name>A0A2S9VEC3_9ALTE</name>
<accession>A0A2S9VEC3</accession>
<dbReference type="AlphaFoldDB" id="A0A2S9VEC3"/>
<comment type="caution">
    <text evidence="4">The sequence shown here is derived from an EMBL/GenBank/DDBJ whole genome shotgun (WGS) entry which is preliminary data.</text>
</comment>
<dbReference type="PANTHER" id="PTHR38465:SF1">
    <property type="entry name" value="HTH-TYPE TRANSCRIPTIONAL REGULATOR MJ1563-RELATED"/>
    <property type="match status" value="1"/>
</dbReference>
<dbReference type="OrthoDB" id="2733322at2"/>
<dbReference type="GO" id="GO:0003677">
    <property type="term" value="F:DNA binding"/>
    <property type="evidence" value="ECO:0007669"/>
    <property type="project" value="UniProtKB-KW"/>
</dbReference>
<keyword evidence="1" id="KW-0805">Transcription regulation</keyword>
<evidence type="ECO:0000256" key="2">
    <source>
        <dbReference type="ARBA" id="ARBA00023125"/>
    </source>
</evidence>
<dbReference type="EMBL" id="PVNP01000035">
    <property type="protein sequence ID" value="PRO74774.1"/>
    <property type="molecule type" value="Genomic_DNA"/>
</dbReference>
<keyword evidence="3" id="KW-0804">Transcription</keyword>
<dbReference type="InterPro" id="IPR036388">
    <property type="entry name" value="WH-like_DNA-bd_sf"/>
</dbReference>
<proteinExistence type="predicted"/>
<dbReference type="Proteomes" id="UP000238949">
    <property type="component" value="Unassembled WGS sequence"/>
</dbReference>
<gene>
    <name evidence="4" type="ORF">C6Y40_04525</name>
</gene>
<dbReference type="InterPro" id="IPR026282">
    <property type="entry name" value="MJ1563"/>
</dbReference>